<dbReference type="Proteomes" id="UP000697472">
    <property type="component" value="Unassembled WGS sequence"/>
</dbReference>
<feature type="transmembrane region" description="Helical" evidence="1">
    <location>
        <begin position="94"/>
        <end position="116"/>
    </location>
</feature>
<keyword evidence="1" id="KW-0472">Membrane</keyword>
<name>A0ABS2PU39_9STRE</name>
<gene>
    <name evidence="2" type="ORF">JOC28_001873</name>
</gene>
<dbReference type="RefSeq" id="WP_205010404.1">
    <property type="nucleotide sequence ID" value="NZ_JAFBEH010000052.1"/>
</dbReference>
<feature type="transmembrane region" description="Helical" evidence="1">
    <location>
        <begin position="12"/>
        <end position="37"/>
    </location>
</feature>
<evidence type="ECO:0008006" key="4">
    <source>
        <dbReference type="Google" id="ProtNLM"/>
    </source>
</evidence>
<evidence type="ECO:0000313" key="3">
    <source>
        <dbReference type="Proteomes" id="UP000697472"/>
    </source>
</evidence>
<feature type="transmembrane region" description="Helical" evidence="1">
    <location>
        <begin position="65"/>
        <end position="88"/>
    </location>
</feature>
<dbReference type="EMBL" id="JAFBEH010000052">
    <property type="protein sequence ID" value="MBM7643562.1"/>
    <property type="molecule type" value="Genomic_DNA"/>
</dbReference>
<keyword evidence="1" id="KW-0812">Transmembrane</keyword>
<comment type="caution">
    <text evidence="2">The sequence shown here is derived from an EMBL/GenBank/DDBJ whole genome shotgun (WGS) entry which is preliminary data.</text>
</comment>
<sequence>MTFWEWQLMSWSISRLMIACIFLLSFYYLIIFGRSLFDKKYFKHRFIIRNDERNLLIQDKCFRNVGLMAFAIAGAAYGWMMGAVLVGVEPNVQLLPLSLALFLLVFGTYLLSYWFFSKKL</sequence>
<protein>
    <recommendedName>
        <fullName evidence="4">DUF3784 domain-containing protein</fullName>
    </recommendedName>
</protein>
<evidence type="ECO:0000313" key="2">
    <source>
        <dbReference type="EMBL" id="MBM7643562.1"/>
    </source>
</evidence>
<keyword evidence="1" id="KW-1133">Transmembrane helix</keyword>
<proteinExistence type="predicted"/>
<accession>A0ABS2PU39</accession>
<keyword evidence="3" id="KW-1185">Reference proteome</keyword>
<organism evidence="2 3">
    <name type="scientific">Streptococcus loxodontisalivarius</name>
    <dbReference type="NCBI Taxonomy" id="1349415"/>
    <lineage>
        <taxon>Bacteria</taxon>
        <taxon>Bacillati</taxon>
        <taxon>Bacillota</taxon>
        <taxon>Bacilli</taxon>
        <taxon>Lactobacillales</taxon>
        <taxon>Streptococcaceae</taxon>
        <taxon>Streptococcus</taxon>
    </lineage>
</organism>
<reference evidence="2 3" key="1">
    <citation type="submission" date="2021-01" db="EMBL/GenBank/DDBJ databases">
        <title>Genomic Encyclopedia of Type Strains, Phase IV (KMG-IV): sequencing the most valuable type-strain genomes for metagenomic binning, comparative biology and taxonomic classification.</title>
        <authorList>
            <person name="Goeker M."/>
        </authorList>
    </citation>
    <scope>NUCLEOTIDE SEQUENCE [LARGE SCALE GENOMIC DNA]</scope>
    <source>
        <strain evidence="2 3">DSM 27382</strain>
    </source>
</reference>
<evidence type="ECO:0000256" key="1">
    <source>
        <dbReference type="SAM" id="Phobius"/>
    </source>
</evidence>